<feature type="transmembrane region" description="Helical" evidence="14">
    <location>
        <begin position="154"/>
        <end position="174"/>
    </location>
</feature>
<dbReference type="Pfam" id="PF00702">
    <property type="entry name" value="Hydrolase"/>
    <property type="match status" value="1"/>
</dbReference>
<dbReference type="Gene3D" id="3.40.1110.10">
    <property type="entry name" value="Calcium-transporting ATPase, cytoplasmic domain N"/>
    <property type="match status" value="1"/>
</dbReference>
<dbReference type="SFLD" id="SFLDG00002">
    <property type="entry name" value="C1.7:_P-type_atpase_like"/>
    <property type="match status" value="1"/>
</dbReference>
<dbReference type="InterPro" id="IPR059000">
    <property type="entry name" value="ATPase_P-type_domA"/>
</dbReference>
<dbReference type="Gene3D" id="2.70.150.10">
    <property type="entry name" value="Calcium-transporting ATPase, cytoplasmic transduction domain A"/>
    <property type="match status" value="1"/>
</dbReference>
<comment type="caution">
    <text evidence="16">The sequence shown here is derived from an EMBL/GenBank/DDBJ whole genome shotgun (WGS) entry which is preliminary data.</text>
</comment>
<dbReference type="Pfam" id="PF00122">
    <property type="entry name" value="E1-E2_ATPase"/>
    <property type="match status" value="1"/>
</dbReference>
<evidence type="ECO:0000256" key="11">
    <source>
        <dbReference type="ARBA" id="ARBA00022989"/>
    </source>
</evidence>
<dbReference type="Gene3D" id="3.30.70.100">
    <property type="match status" value="1"/>
</dbReference>
<dbReference type="CDD" id="cd00371">
    <property type="entry name" value="HMA"/>
    <property type="match status" value="1"/>
</dbReference>
<evidence type="ECO:0000256" key="9">
    <source>
        <dbReference type="ARBA" id="ARBA00022840"/>
    </source>
</evidence>
<evidence type="ECO:0000256" key="14">
    <source>
        <dbReference type="RuleBase" id="RU362081"/>
    </source>
</evidence>
<feature type="transmembrane region" description="Helical" evidence="14">
    <location>
        <begin position="707"/>
        <end position="727"/>
    </location>
</feature>
<evidence type="ECO:0000256" key="1">
    <source>
        <dbReference type="ARBA" id="ARBA00004651"/>
    </source>
</evidence>
<feature type="transmembrane region" description="Helical" evidence="14">
    <location>
        <begin position="366"/>
        <end position="386"/>
    </location>
</feature>
<feature type="transmembrane region" description="Helical" evidence="14">
    <location>
        <begin position="682"/>
        <end position="701"/>
    </location>
</feature>
<sequence>MNTATLSLIEHQFPIEGMTCASCVGRVEKALKAVAGVKAVSVNLATERATVNAAPSTTGASLVAAVQKAGYSVGTESTEDGIGVPSKSKGEPWWPVALAAALSLPLVLPMLAMLFGTEWTVNGWMQLALATPVQFWLGARFYRAGWKAVRAGAGNMDLLVALGTSAGYGLSVYLLFKHAEHGTPHLYFEASAVIVTLVLLGKWLESRAKRQTTAAIAALNALKPEVARVRTPSGDLDVPMARVKVGDTVVIRPGERIPVDGVITIGSSQVDESLITGESLPVAKHAGDKVTGGAVNAEGLLLVETTAVGAESTLSRIVRMVESAQAKKAPIQRIVDRVSAVFVPVVLVIAALTLLGWGLATGHWEQAILNAVAVLVIACPCALGLATPTAIMAGTGVAARQGILIKDAEALEVAHRIDTVAFDKTGTLTEGKPTLVAAVAATGHDDKLLPWSAAIQAGSEHPLARAVMNAAEQAGLALLSAAKVSAVPGRGMSAEVQGRALRLGSPRYMQELGVDTSVLAEPARKLQDDGRTVSWLADVTESPALVGMLAFGDAPKASAINAIRSLQALGIRTVMVTGDNLGSALAVGSVLGIDHIEAEVLPADKAAIVNRLKDGGRSVAMVGDGINDAPALASADVGIAMSTGTDVAMHAAGITLMRGDPALVADAIDISRRTYRKIRQNLFWAFAYNVIGIPLAAAGLLNPVVAGAAMALSSVSVVSNALLLRAWHRRG</sequence>
<evidence type="ECO:0000256" key="8">
    <source>
        <dbReference type="ARBA" id="ARBA00022741"/>
    </source>
</evidence>
<dbReference type="GO" id="GO:0005524">
    <property type="term" value="F:ATP binding"/>
    <property type="evidence" value="ECO:0007669"/>
    <property type="project" value="UniProtKB-UniRule"/>
</dbReference>
<dbReference type="NCBIfam" id="TIGR01494">
    <property type="entry name" value="ATPase_P-type"/>
    <property type="match status" value="1"/>
</dbReference>
<dbReference type="GO" id="GO:0005507">
    <property type="term" value="F:copper ion binding"/>
    <property type="evidence" value="ECO:0007669"/>
    <property type="project" value="TreeGrafter"/>
</dbReference>
<dbReference type="InterPro" id="IPR044492">
    <property type="entry name" value="P_typ_ATPase_HD_dom"/>
</dbReference>
<dbReference type="PRINTS" id="PR00119">
    <property type="entry name" value="CATATPASE"/>
</dbReference>
<dbReference type="GO" id="GO:0055070">
    <property type="term" value="P:copper ion homeostasis"/>
    <property type="evidence" value="ECO:0007669"/>
    <property type="project" value="TreeGrafter"/>
</dbReference>
<feature type="transmembrane region" description="Helical" evidence="14">
    <location>
        <begin position="96"/>
        <end position="117"/>
    </location>
</feature>
<keyword evidence="13 14" id="KW-0472">Membrane</keyword>
<evidence type="ECO:0000313" key="16">
    <source>
        <dbReference type="EMBL" id="NWF44757.1"/>
    </source>
</evidence>
<evidence type="ECO:0000256" key="6">
    <source>
        <dbReference type="ARBA" id="ARBA00022692"/>
    </source>
</evidence>
<dbReference type="InterPro" id="IPR023214">
    <property type="entry name" value="HAD_sf"/>
</dbReference>
<evidence type="ECO:0000256" key="3">
    <source>
        <dbReference type="ARBA" id="ARBA00012517"/>
    </source>
</evidence>
<keyword evidence="9 14" id="KW-0067">ATP-binding</keyword>
<dbReference type="GO" id="GO:0060003">
    <property type="term" value="P:copper ion export"/>
    <property type="evidence" value="ECO:0007669"/>
    <property type="project" value="UniProtKB-ARBA"/>
</dbReference>
<dbReference type="CDD" id="cd02094">
    <property type="entry name" value="P-type_ATPase_Cu-like"/>
    <property type="match status" value="1"/>
</dbReference>
<gene>
    <name evidence="16" type="ORF">F3K02_05750</name>
</gene>
<evidence type="ECO:0000313" key="17">
    <source>
        <dbReference type="Proteomes" id="UP000545507"/>
    </source>
</evidence>
<evidence type="ECO:0000256" key="10">
    <source>
        <dbReference type="ARBA" id="ARBA00022967"/>
    </source>
</evidence>
<accession>A0A7Y8KWQ3</accession>
<keyword evidence="4" id="KW-0813">Transport</keyword>
<dbReference type="PROSITE" id="PS01047">
    <property type="entry name" value="HMA_1"/>
    <property type="match status" value="1"/>
</dbReference>
<evidence type="ECO:0000256" key="4">
    <source>
        <dbReference type="ARBA" id="ARBA00022448"/>
    </source>
</evidence>
<keyword evidence="5 14" id="KW-1003">Cell membrane</keyword>
<dbReference type="InterPro" id="IPR008250">
    <property type="entry name" value="ATPase_P-typ_transduc_dom_A_sf"/>
</dbReference>
<dbReference type="Gene3D" id="3.40.50.1000">
    <property type="entry name" value="HAD superfamily/HAD-like"/>
    <property type="match status" value="1"/>
</dbReference>
<dbReference type="InterPro" id="IPR027256">
    <property type="entry name" value="P-typ_ATPase_IB"/>
</dbReference>
<organism evidence="16 17">
    <name type="scientific">Hydrogenophaga aromaticivorans</name>
    <dbReference type="NCBI Taxonomy" id="2610898"/>
    <lineage>
        <taxon>Bacteria</taxon>
        <taxon>Pseudomonadati</taxon>
        <taxon>Pseudomonadota</taxon>
        <taxon>Betaproteobacteria</taxon>
        <taxon>Burkholderiales</taxon>
        <taxon>Comamonadaceae</taxon>
        <taxon>Hydrogenophaga</taxon>
    </lineage>
</organism>
<name>A0A7Y8KWQ3_9BURK</name>
<dbReference type="PANTHER" id="PTHR43520:SF8">
    <property type="entry name" value="P-TYPE CU(+) TRANSPORTER"/>
    <property type="match status" value="1"/>
</dbReference>
<evidence type="ECO:0000256" key="2">
    <source>
        <dbReference type="ARBA" id="ARBA00006024"/>
    </source>
</evidence>
<dbReference type="GO" id="GO:0043682">
    <property type="term" value="F:P-type divalent copper transporter activity"/>
    <property type="evidence" value="ECO:0007669"/>
    <property type="project" value="TreeGrafter"/>
</dbReference>
<dbReference type="NCBIfam" id="TIGR01525">
    <property type="entry name" value="ATPase-IB_hvy"/>
    <property type="match status" value="1"/>
</dbReference>
<dbReference type="InterPro" id="IPR017969">
    <property type="entry name" value="Heavy-metal-associated_CS"/>
</dbReference>
<dbReference type="FunFam" id="2.70.150.10:FF:000020">
    <property type="entry name" value="Copper-exporting P-type ATPase A"/>
    <property type="match status" value="1"/>
</dbReference>
<evidence type="ECO:0000256" key="13">
    <source>
        <dbReference type="ARBA" id="ARBA00023136"/>
    </source>
</evidence>
<dbReference type="GO" id="GO:0016887">
    <property type="term" value="F:ATP hydrolysis activity"/>
    <property type="evidence" value="ECO:0007669"/>
    <property type="project" value="InterPro"/>
</dbReference>
<dbReference type="InterPro" id="IPR036163">
    <property type="entry name" value="HMA_dom_sf"/>
</dbReference>
<keyword evidence="8 14" id="KW-0547">Nucleotide-binding</keyword>
<dbReference type="SUPFAM" id="SSF81665">
    <property type="entry name" value="Calcium ATPase, transmembrane domain M"/>
    <property type="match status" value="1"/>
</dbReference>
<dbReference type="InterPro" id="IPR001757">
    <property type="entry name" value="P_typ_ATPase"/>
</dbReference>
<dbReference type="InterPro" id="IPR023298">
    <property type="entry name" value="ATPase_P-typ_TM_dom_sf"/>
</dbReference>
<dbReference type="InterPro" id="IPR036412">
    <property type="entry name" value="HAD-like_sf"/>
</dbReference>
<dbReference type="AlphaFoldDB" id="A0A7Y8KWQ3"/>
<dbReference type="SUPFAM" id="SSF81653">
    <property type="entry name" value="Calcium ATPase, transduction domain A"/>
    <property type="match status" value="1"/>
</dbReference>
<dbReference type="EC" id="7.2.2.8" evidence="3"/>
<dbReference type="PROSITE" id="PS50846">
    <property type="entry name" value="HMA_2"/>
    <property type="match status" value="1"/>
</dbReference>
<keyword evidence="10" id="KW-1278">Translocase</keyword>
<evidence type="ECO:0000256" key="12">
    <source>
        <dbReference type="ARBA" id="ARBA00023065"/>
    </source>
</evidence>
<dbReference type="Proteomes" id="UP000545507">
    <property type="component" value="Unassembled WGS sequence"/>
</dbReference>
<dbReference type="InterPro" id="IPR006121">
    <property type="entry name" value="HMA_dom"/>
</dbReference>
<keyword evidence="7 14" id="KW-0479">Metal-binding</keyword>
<dbReference type="PANTHER" id="PTHR43520">
    <property type="entry name" value="ATP7, ISOFORM B"/>
    <property type="match status" value="1"/>
</dbReference>
<reference evidence="16 17" key="1">
    <citation type="submission" date="2019-09" db="EMBL/GenBank/DDBJ databases">
        <title>Hydrogenophaga aromatica sp. nov., isolated from a para-xylene-degrading enrichment culture.</title>
        <authorList>
            <person name="Tancsics A."/>
            <person name="Banerjee S."/>
        </authorList>
    </citation>
    <scope>NUCLEOTIDE SEQUENCE [LARGE SCALE GENOMIC DNA]</scope>
    <source>
        <strain evidence="16 17">D2P1</strain>
    </source>
</reference>
<dbReference type="RefSeq" id="WP_177134226.1">
    <property type="nucleotide sequence ID" value="NZ_VYGV01000006.1"/>
</dbReference>
<evidence type="ECO:0000259" key="15">
    <source>
        <dbReference type="PROSITE" id="PS50846"/>
    </source>
</evidence>
<dbReference type="GO" id="GO:0140581">
    <property type="term" value="F:P-type monovalent copper transporter activity"/>
    <property type="evidence" value="ECO:0007669"/>
    <property type="project" value="UniProtKB-EC"/>
</dbReference>
<dbReference type="GO" id="GO:0005886">
    <property type="term" value="C:plasma membrane"/>
    <property type="evidence" value="ECO:0007669"/>
    <property type="project" value="UniProtKB-SubCell"/>
</dbReference>
<dbReference type="Pfam" id="PF00403">
    <property type="entry name" value="HMA"/>
    <property type="match status" value="1"/>
</dbReference>
<proteinExistence type="inferred from homology"/>
<dbReference type="SUPFAM" id="SSF55008">
    <property type="entry name" value="HMA, heavy metal-associated domain"/>
    <property type="match status" value="1"/>
</dbReference>
<keyword evidence="6 14" id="KW-0812">Transmembrane</keyword>
<dbReference type="SFLD" id="SFLDF00027">
    <property type="entry name" value="p-type_atpase"/>
    <property type="match status" value="1"/>
</dbReference>
<evidence type="ECO:0000256" key="7">
    <source>
        <dbReference type="ARBA" id="ARBA00022723"/>
    </source>
</evidence>
<dbReference type="InterPro" id="IPR018303">
    <property type="entry name" value="ATPase_P-typ_P_site"/>
</dbReference>
<comment type="subcellular location">
    <subcellularLocation>
        <location evidence="1">Cell membrane</location>
        <topology evidence="1">Multi-pass membrane protein</topology>
    </subcellularLocation>
</comment>
<keyword evidence="12" id="KW-0406">Ion transport</keyword>
<dbReference type="PROSITE" id="PS00154">
    <property type="entry name" value="ATPASE_E1_E2"/>
    <property type="match status" value="1"/>
</dbReference>
<dbReference type="FunFam" id="3.30.70.100:FF:000005">
    <property type="entry name" value="Copper-exporting P-type ATPase A"/>
    <property type="match status" value="1"/>
</dbReference>
<dbReference type="PRINTS" id="PR00943">
    <property type="entry name" value="CUATPASE"/>
</dbReference>
<dbReference type="InterPro" id="IPR023299">
    <property type="entry name" value="ATPase_P-typ_cyto_dom_N"/>
</dbReference>
<comment type="similarity">
    <text evidence="2 14">Belongs to the cation transport ATPase (P-type) (TC 3.A.3) family. Type IB subfamily.</text>
</comment>
<feature type="transmembrane region" description="Helical" evidence="14">
    <location>
        <begin position="338"/>
        <end position="360"/>
    </location>
</feature>
<feature type="transmembrane region" description="Helical" evidence="14">
    <location>
        <begin position="186"/>
        <end position="204"/>
    </location>
</feature>
<feature type="domain" description="HMA" evidence="15">
    <location>
        <begin position="9"/>
        <end position="74"/>
    </location>
</feature>
<keyword evidence="17" id="KW-1185">Reference proteome</keyword>
<dbReference type="SFLD" id="SFLDS00003">
    <property type="entry name" value="Haloacid_Dehalogenase"/>
    <property type="match status" value="1"/>
</dbReference>
<evidence type="ECO:0000256" key="5">
    <source>
        <dbReference type="ARBA" id="ARBA00022475"/>
    </source>
</evidence>
<dbReference type="SUPFAM" id="SSF56784">
    <property type="entry name" value="HAD-like"/>
    <property type="match status" value="1"/>
</dbReference>
<dbReference type="NCBIfam" id="TIGR01511">
    <property type="entry name" value="ATPase-IB1_Cu"/>
    <property type="match status" value="1"/>
</dbReference>
<protein>
    <recommendedName>
        <fullName evidence="3">P-type Cu(+) transporter</fullName>
        <ecNumber evidence="3">7.2.2.8</ecNumber>
    </recommendedName>
</protein>
<keyword evidence="11 14" id="KW-1133">Transmembrane helix</keyword>
<dbReference type="EMBL" id="VYGV01000006">
    <property type="protein sequence ID" value="NWF44757.1"/>
    <property type="molecule type" value="Genomic_DNA"/>
</dbReference>